<proteinExistence type="predicted"/>
<feature type="compositionally biased region" description="Basic and acidic residues" evidence="1">
    <location>
        <begin position="1112"/>
        <end position="1122"/>
    </location>
</feature>
<dbReference type="InterPro" id="IPR048636">
    <property type="entry name" value="Csf1_N"/>
</dbReference>
<feature type="region of interest" description="Disordered" evidence="1">
    <location>
        <begin position="1234"/>
        <end position="1260"/>
    </location>
</feature>
<dbReference type="PANTHER" id="PTHR32085">
    <property type="entry name" value="PROTEIN CSF1"/>
    <property type="match status" value="1"/>
</dbReference>
<keyword evidence="5" id="KW-1185">Reference proteome</keyword>
<protein>
    <recommendedName>
        <fullName evidence="3">Csf1 N-terminal domain-containing protein</fullName>
    </recommendedName>
</protein>
<dbReference type="InParanoid" id="A0A165J849"/>
<evidence type="ECO:0000256" key="2">
    <source>
        <dbReference type="SAM" id="Phobius"/>
    </source>
</evidence>
<evidence type="ECO:0000256" key="1">
    <source>
        <dbReference type="SAM" id="MobiDB-lite"/>
    </source>
</evidence>
<sequence length="3281" mass="364492">MSAHLSLSVLFTCLGIVIVVVLYAFYLNRAVAWLVAAVLRLRLWDPTSSPGSIHVSIEALQFSLLSGRLLLKDVRYTSSNQSLRIVKMKITWKYWLWNTRQGIDVALEPGEPEQGRRYEKDAELPCRVAVYMEGVEWFLYNRTWSYEDVLARLKRPANHEQTHQPAQHVDGPLHGVTSRGSTTGGVETHYAWLLTRASRISGSLVRWCAHRVPTLDWMELLPISIRIEKGAIVLGNASVQSIVVARFTHANGTFDVAQSRCALDLYKQVLNLTFRNVLVTCNPNPDYDEPMLETGRKVFEHVDAALDGLDFASFRELLQNYRRDAPKSPSVQDRTQYAQWENVLSTKALEITYYADVAGEVPGNAVLHDKSGLDVGNGDLPPEWGIEMVVHSAELTYGPWTDRQRAELQRVFFPQTFHDSHPTAKLQAGETRLCVEMAVLIDLRGTTSLRIPFREASKDWQYDVFGDPTRSKSAKRGPTWLDVKFGSGSMLRYSMPMVADENGFGTTLDFSATDVSVAGLDRFEYVFLKADTLKVLGKMPTPLQWNAHRQWDFTVSLARPSVHLLRDHITLLTDLIKDWVSGPPSDPFRFVPITYALAVNLANFDIVLYLNDHNIVDQLFDTDKNALLTLSGASLTNTAVISSDVYRPESSSVPFTIEVPDVAVRLTLPKWNTHSLFASRATTDIGRIGLLQVDGTYFSYADVREDFVDRLHLNVTGSRVALKSFGWAVRHFMILKDNYFGAFTNQSTVNEYRHTKDQGRPVGDPVEEKYRPGKSNIFEVIVDIKVEDALMVMPAGLAGCEVAPAGENAGLGHCFAMTIPELGANIRLHDYYMEMSLNIQPIIGSVVADVLDADLFGQHRIPAWKEMVLIDGIHITGNRIFGPLPRNPTYLCLWEIQLGTIKTSLSIHDAHILSCAGRSFGVTMSDAVNAPAAEYVLPSDPDVTFLKVMLEGVDVTINAPRACLHFALPSGFELSLNDLAGKSYRKHIGVQLPEGTLRCLVSMRDDGQHWLEAGSFNFDAFLDVYQAPAGWIERARQQQEFVKEQDAPTRRAPFLYQGGNDHRARLASYQNSLFLPHPQPPNISPVVPELPHTTTVPSHGSFGRLSRIADSPKRHSAIHELGDSGDEDEGVSEADRDARIARSRPVTPRSSRIAYVDVDNDSLSSGDESDDADESTDDASSESEWSGDEDSFASSGPWPYTASYVKLVPHYKVAPGLLWDSPLVTLDATPSLSKRAAEAPHRSPKPAQATDTPRWFLPRAESDATGRTTVRFRTDRVVEAFLSPLLVPFVDSMIRAQELEEQSLELVMDDHIVQASMKAGVSASSTGRLVLDVGISALRIRTSQRIMSADEAASFLPDKPPPPVPTQSHVVSIIDIQVTGLGVLADIAPDSLDGTVPIRRLQLRHDALSFHLREAQSHAQSGMNRSSRSLSTEVEALTGPLRIFIAGTKSCVQTGDFSLRFQERSSEAVIGTAAAVLRTVRQCTSRVETRREQVKTRFRRFFILAVTASQHKPTITDPLSQAQPSLLLRSGYPASIRADPQWRMLTHLRHGLRFFSNDERASLHRQSELKLDIDRAEIPAVHTVLRRRLGEWTSSESDDADPYWVPLQKLLFPNERIHQLEPTDGEKAPSRPRWWMQPFSFNLTTGISSMSLLQSDNMTNELMAGPFNVSIRSRACFMLPPAVGTSTSQVSVNQSARDIIRFHQRTLLHVHASLDLHSSKAAISPNLIPFARHLVRVFRGFAGHFRGPPRTPASPTVPREAIPAPFVAALPVNFRFDITLRLRNLVFSMLAQQISLELRVRELQSGLNADMARDQASLKAQSISAATLFGFEDLTFSARNLLQVDATPTDARNVLASLTLGDARLSSGLLVRDEQPTKVHAALQLRAINLAVPRSVMRLYNLVEEWRRQYLPELELMFQGLVSELDRKPKRKTRARFATQASTLFDVHLLLRELRITLHVMHGTWLCWTLEDTVAYANNAHPTAPSDSLSFGLEIGLQEFSIGPNAGEAESGAVKLTLPACRVGGTAAKRELKCLAVIETFRWTFKPKHFDDILAIQQKFGADFNELLDLVGETRRGRPASARDGSGIEAPPWTYDVQVKLVSFRIGVAGPSTIQYFSAAGVTGGISNFNARTWHLSVTGLGLGLVRKVPEEGSPFHLSSAMAFISVDIRMKTVRKDSQPEKIEINVPRLHAVMQPASIGELGDLVDYVQAEMLAQSERRAAEIAEMRRKTKKVLRVWDVRTKPSNPQDPSSLFDNRIITLIVSNLGVAFPLSQDCDIALQETDRHASVAFSTTSTPAFLLSIDNMEFCTRRYETGTAIVKGFAFQFVQRFDQALPSDFDGKSHHTRNRLLYPMLTAEVRSQTSASTRSLHILGAVDGFTLDLDPSIATYVFALNDVYHQGKERMERIVPVQEDIAAALPRSTSEPLAQEPTRFASIPTSHVRLKLTFASGRVRMHAPAPRGETRTLYPELDATKDIFNLPSLSVWMEYKATTAAKKFGGGSGDDEHSSLIFSAVLHESHNTFKPSVLPFLTDLRRTIEARMRRRDSRHMPSPSFPPAVDAISVATTSSSQPAAISSMRIHISLRIDESSLRLSCFPDVSIMSGVYWKSGGFMITIAPGARKIGFTGSIAGVTAELRHEYLKEVFFEARTENLAFAVAFSKTKNPTGDEVNSVSIVVDAELTAHVNFSRLQDGYCFKAVWLDRLPVFESTSTQRREPSSAGLLAPPPTSQKSMEDVPFSTLILVRSRRLALSVDLAQAATMTLDLNSFVARTHLSENLADISMSFSDLNLKSERLVFGHAKLPEFSFQTLRRRRPKGTGSSSADQLRLLQLALIFGRLEMSLLHGGEHKVFHYEADPVRIHVFDDWARATSGGAGEQQLSLNFSVVGTSISIAVGLAIARKVVEVQDKIKNLFQTQREGALRDSKAFRSTWTPAPANPLSEVANAMIESARTRFKEHSGLSFIVVQKMLLKLAKLKINVFPTFMTDDALATFQGVDLLAQLQRVVAAEDMPHQREMTASFSSILMSKFTGLPRDRPALPDGEVGSAKWLASLVKNAREDPIISIPTMFVKMLSEELEGGEDGAGPKLVIRYRFDSQFVKTGKAADSDIYVTLNYTHYTWLTNLKKTVEREIAQFKREKAISSASITAPRVVTARRRDETKAPAASPSQTSPVSPPMSPAMHKASVSVSSVPTQHPALMQSNKVQYVADEVHIETPLLRQLGEATPSLDSSWVQSLSGIKFRERFPQYLHEFATVPLEEMMKMLLELYSKQLKMKDVADSAV</sequence>
<name>A0A165J849_EXIGL</name>
<keyword evidence="2" id="KW-1133">Transmembrane helix</keyword>
<feature type="compositionally biased region" description="Acidic residues" evidence="1">
    <location>
        <begin position="1167"/>
        <end position="1191"/>
    </location>
</feature>
<feature type="region of interest" description="Disordered" evidence="1">
    <location>
        <begin position="1112"/>
        <end position="1194"/>
    </location>
</feature>
<dbReference type="Proteomes" id="UP000077266">
    <property type="component" value="Unassembled WGS sequence"/>
</dbReference>
<dbReference type="GO" id="GO:0006113">
    <property type="term" value="P:fermentation"/>
    <property type="evidence" value="ECO:0007669"/>
    <property type="project" value="InterPro"/>
</dbReference>
<evidence type="ECO:0000313" key="5">
    <source>
        <dbReference type="Proteomes" id="UP000077266"/>
    </source>
</evidence>
<feature type="domain" description="Csf1 N-terminal" evidence="3">
    <location>
        <begin position="21"/>
        <end position="289"/>
    </location>
</feature>
<dbReference type="STRING" id="1314781.A0A165J849"/>
<dbReference type="OrthoDB" id="10051416at2759"/>
<feature type="region of interest" description="Disordered" evidence="1">
    <location>
        <begin position="157"/>
        <end position="182"/>
    </location>
</feature>
<gene>
    <name evidence="4" type="ORF">EXIGLDRAFT_834985</name>
</gene>
<evidence type="ECO:0000313" key="4">
    <source>
        <dbReference type="EMBL" id="KZV94465.1"/>
    </source>
</evidence>
<organism evidence="4 5">
    <name type="scientific">Exidia glandulosa HHB12029</name>
    <dbReference type="NCBI Taxonomy" id="1314781"/>
    <lineage>
        <taxon>Eukaryota</taxon>
        <taxon>Fungi</taxon>
        <taxon>Dikarya</taxon>
        <taxon>Basidiomycota</taxon>
        <taxon>Agaricomycotina</taxon>
        <taxon>Agaricomycetes</taxon>
        <taxon>Auriculariales</taxon>
        <taxon>Exidiaceae</taxon>
        <taxon>Exidia</taxon>
    </lineage>
</organism>
<accession>A0A165J849</accession>
<feature type="transmembrane region" description="Helical" evidence="2">
    <location>
        <begin position="7"/>
        <end position="26"/>
    </location>
</feature>
<dbReference type="EMBL" id="KV425972">
    <property type="protein sequence ID" value="KZV94465.1"/>
    <property type="molecule type" value="Genomic_DNA"/>
</dbReference>
<dbReference type="PANTHER" id="PTHR32085:SF3">
    <property type="entry name" value="PROTEIN CSF1"/>
    <property type="match status" value="1"/>
</dbReference>
<feature type="domain" description="Csf1 N-terminal" evidence="3">
    <location>
        <begin position="335"/>
        <end position="766"/>
    </location>
</feature>
<keyword evidence="2" id="KW-0472">Membrane</keyword>
<evidence type="ECO:0000259" key="3">
    <source>
        <dbReference type="Pfam" id="PF21678"/>
    </source>
</evidence>
<keyword evidence="2" id="KW-0812">Transmembrane</keyword>
<dbReference type="GO" id="GO:0016020">
    <property type="term" value="C:membrane"/>
    <property type="evidence" value="ECO:0007669"/>
    <property type="project" value="InterPro"/>
</dbReference>
<dbReference type="InterPro" id="IPR029636">
    <property type="entry name" value="Csf1"/>
</dbReference>
<dbReference type="Pfam" id="PF21678">
    <property type="entry name" value="Csf1_N"/>
    <property type="match status" value="2"/>
</dbReference>
<feature type="region of interest" description="Disordered" evidence="1">
    <location>
        <begin position="3148"/>
        <end position="3182"/>
    </location>
</feature>
<feature type="compositionally biased region" description="Acidic residues" evidence="1">
    <location>
        <begin position="1123"/>
        <end position="1132"/>
    </location>
</feature>
<reference evidence="4 5" key="1">
    <citation type="journal article" date="2016" name="Mol. Biol. Evol.">
        <title>Comparative Genomics of Early-Diverging Mushroom-Forming Fungi Provides Insights into the Origins of Lignocellulose Decay Capabilities.</title>
        <authorList>
            <person name="Nagy L.G."/>
            <person name="Riley R."/>
            <person name="Tritt A."/>
            <person name="Adam C."/>
            <person name="Daum C."/>
            <person name="Floudas D."/>
            <person name="Sun H."/>
            <person name="Yadav J.S."/>
            <person name="Pangilinan J."/>
            <person name="Larsson K.H."/>
            <person name="Matsuura K."/>
            <person name="Barry K."/>
            <person name="Labutti K."/>
            <person name="Kuo R."/>
            <person name="Ohm R.A."/>
            <person name="Bhattacharya S.S."/>
            <person name="Shirouzu T."/>
            <person name="Yoshinaga Y."/>
            <person name="Martin F.M."/>
            <person name="Grigoriev I.V."/>
            <person name="Hibbett D.S."/>
        </authorList>
    </citation>
    <scope>NUCLEOTIDE SEQUENCE [LARGE SCALE GENOMIC DNA]</scope>
    <source>
        <strain evidence="4 5">HHB12029</strain>
    </source>
</reference>